<feature type="non-terminal residue" evidence="1">
    <location>
        <position position="222"/>
    </location>
</feature>
<sequence>MGIFRKNREVKQNVQTLSPMEHIMRGNYVSEVIKKRYYNYYNINHRKAVCQIDAIGKRLTHDWAERATTKTFKYYSSHEVDGVEVMQEQRKQWVEMNCNEIFKGTIAYMVADGFVLFTLDKAKESIKYDVYGEFESSPMLWTREGKNKITNYKVQFTPNPRGVGGSSAVGGWVAKGTAIDNMKAINESFLPKEIIHCEYGKPNWGLGMPLIEGAWDSIIKLA</sequence>
<reference evidence="1" key="1">
    <citation type="journal article" date="2014" name="Front. Microbiol.">
        <title>High frequency of phylogenetically diverse reductive dehalogenase-homologous genes in deep subseafloor sedimentary metagenomes.</title>
        <authorList>
            <person name="Kawai M."/>
            <person name="Futagami T."/>
            <person name="Toyoda A."/>
            <person name="Takaki Y."/>
            <person name="Nishi S."/>
            <person name="Hori S."/>
            <person name="Arai W."/>
            <person name="Tsubouchi T."/>
            <person name="Morono Y."/>
            <person name="Uchiyama I."/>
            <person name="Ito T."/>
            <person name="Fujiyama A."/>
            <person name="Inagaki F."/>
            <person name="Takami H."/>
        </authorList>
    </citation>
    <scope>NUCLEOTIDE SEQUENCE</scope>
    <source>
        <strain evidence="1">Expedition CK06-06</strain>
    </source>
</reference>
<dbReference type="AlphaFoldDB" id="X0RN75"/>
<organism evidence="1">
    <name type="scientific">marine sediment metagenome</name>
    <dbReference type="NCBI Taxonomy" id="412755"/>
    <lineage>
        <taxon>unclassified sequences</taxon>
        <taxon>metagenomes</taxon>
        <taxon>ecological metagenomes</taxon>
    </lineage>
</organism>
<dbReference type="EMBL" id="BARS01003927">
    <property type="protein sequence ID" value="GAF70274.1"/>
    <property type="molecule type" value="Genomic_DNA"/>
</dbReference>
<comment type="caution">
    <text evidence="1">The sequence shown here is derived from an EMBL/GenBank/DDBJ whole genome shotgun (WGS) entry which is preliminary data.</text>
</comment>
<proteinExistence type="predicted"/>
<evidence type="ECO:0000313" key="1">
    <source>
        <dbReference type="EMBL" id="GAF70274.1"/>
    </source>
</evidence>
<protein>
    <submittedName>
        <fullName evidence="1">Uncharacterized protein</fullName>
    </submittedName>
</protein>
<accession>X0RN75</accession>
<name>X0RN75_9ZZZZ</name>
<gene>
    <name evidence="1" type="ORF">S01H1_07632</name>
</gene>